<evidence type="ECO:0008006" key="3">
    <source>
        <dbReference type="Google" id="ProtNLM"/>
    </source>
</evidence>
<keyword evidence="2" id="KW-1185">Reference proteome</keyword>
<dbReference type="RefSeq" id="WP_258336272.1">
    <property type="nucleotide sequence ID" value="NZ_JANRHJ010000023.1"/>
</dbReference>
<sequence>MKNLLYIISMAILLAACTNDIENDAIQTDILTLTVGDFPAFGEDAATRAIGTTDAGGKSAWEAGDQLLVSVTCQGGDPQYAVMSYNGSTWITTPTLKQTYASYTVTAWYAPAYQWSTTNDGTLALRDGEQAGLDECIMATSNSSPNITFTSREYSRLRIASTSSTQLSVSLTDFTPAGSTTSGSNNYTLTTDSKGNAYLYGTWTTSSNLQVTAQYSASTPTELYNKALSRASASGQSFAADAIPTSEQASNYGSLGDGSEAYPYVLLNATQLTSLSTKSQDNQNITEHFKLGADITLTESWTPITTVDEHGNGNQFLGTFDGDGHTISELKFNLSDYIAGLFGMIGTSGVVKNVKLKDCNMSVSGQVCGGIAGVNYGTIENCHIIGGTITSEFDAGGLAGVCLYGAPRIVACSNSADITGLERVGGIVGVVWDGSLIGCCNTGTVTGNSNMTVGGIVGTDYSQLTACYFSAGNDNGYGTQITNNDWSSAITDMNNALQEAGYNYQYEMGANNLPVIKSTN</sequence>
<evidence type="ECO:0000313" key="1">
    <source>
        <dbReference type="EMBL" id="MCR8875229.1"/>
    </source>
</evidence>
<dbReference type="EMBL" id="JANRHJ010000023">
    <property type="protein sequence ID" value="MCR8875229.1"/>
    <property type="molecule type" value="Genomic_DNA"/>
</dbReference>
<gene>
    <name evidence="1" type="ORF">NW209_14655</name>
</gene>
<proteinExistence type="predicted"/>
<protein>
    <recommendedName>
        <fullName evidence="3">GLUG domain-containing protein</fullName>
    </recommendedName>
</protein>
<reference evidence="1 2" key="1">
    <citation type="submission" date="2022-08" db="EMBL/GenBank/DDBJ databases">
        <authorList>
            <person name="Zeman M."/>
            <person name="Kubasova T."/>
        </authorList>
    </citation>
    <scope>NUCLEOTIDE SEQUENCE [LARGE SCALE GENOMIC DNA]</scope>
    <source>
        <strain evidence="1 2">ET62</strain>
    </source>
</reference>
<evidence type="ECO:0000313" key="2">
    <source>
        <dbReference type="Proteomes" id="UP001204579"/>
    </source>
</evidence>
<dbReference type="AlphaFoldDB" id="A0AAW5NAX5"/>
<accession>A0AAW5NAX5</accession>
<name>A0AAW5NAX5_9BACT</name>
<comment type="caution">
    <text evidence="1">The sequence shown here is derived from an EMBL/GenBank/DDBJ whole genome shotgun (WGS) entry which is preliminary data.</text>
</comment>
<dbReference type="Proteomes" id="UP001204579">
    <property type="component" value="Unassembled WGS sequence"/>
</dbReference>
<organism evidence="1 2">
    <name type="scientific">Phocaeicola barnesiae</name>
    <dbReference type="NCBI Taxonomy" id="376804"/>
    <lineage>
        <taxon>Bacteria</taxon>
        <taxon>Pseudomonadati</taxon>
        <taxon>Bacteroidota</taxon>
        <taxon>Bacteroidia</taxon>
        <taxon>Bacteroidales</taxon>
        <taxon>Bacteroidaceae</taxon>
        <taxon>Phocaeicola</taxon>
    </lineage>
</organism>
<dbReference type="Gene3D" id="2.160.20.110">
    <property type="match status" value="1"/>
</dbReference>
<dbReference type="PROSITE" id="PS51257">
    <property type="entry name" value="PROKAR_LIPOPROTEIN"/>
    <property type="match status" value="1"/>
</dbReference>